<evidence type="ECO:0000313" key="4">
    <source>
        <dbReference type="EMBL" id="MDY0884291.1"/>
    </source>
</evidence>
<feature type="compositionally biased region" description="Polar residues" evidence="1">
    <location>
        <begin position="1272"/>
        <end position="1289"/>
    </location>
</feature>
<name>A0ABU5EDK4_9PROT</name>
<evidence type="ECO:0000256" key="2">
    <source>
        <dbReference type="SAM" id="Phobius"/>
    </source>
</evidence>
<dbReference type="Proteomes" id="UP001279642">
    <property type="component" value="Unassembled WGS sequence"/>
</dbReference>
<evidence type="ECO:0000313" key="5">
    <source>
        <dbReference type="Proteomes" id="UP001279642"/>
    </source>
</evidence>
<feature type="region of interest" description="Disordered" evidence="1">
    <location>
        <begin position="552"/>
        <end position="574"/>
    </location>
</feature>
<dbReference type="PANTHER" id="PTHR30441:SF4">
    <property type="entry name" value="PROTEIN ASMA"/>
    <property type="match status" value="1"/>
</dbReference>
<feature type="region of interest" description="Disordered" evidence="1">
    <location>
        <begin position="1272"/>
        <end position="1365"/>
    </location>
</feature>
<dbReference type="EMBL" id="JAXCLW010000004">
    <property type="protein sequence ID" value="MDY0884291.1"/>
    <property type="molecule type" value="Genomic_DNA"/>
</dbReference>
<feature type="domain" description="AsmA" evidence="3">
    <location>
        <begin position="921"/>
        <end position="1175"/>
    </location>
</feature>
<evidence type="ECO:0000256" key="1">
    <source>
        <dbReference type="SAM" id="MobiDB-lite"/>
    </source>
</evidence>
<keyword evidence="5" id="KW-1185">Reference proteome</keyword>
<dbReference type="InterPro" id="IPR007844">
    <property type="entry name" value="AsmA"/>
</dbReference>
<dbReference type="InterPro" id="IPR052894">
    <property type="entry name" value="AsmA-related"/>
</dbReference>
<feature type="compositionally biased region" description="Low complexity" evidence="1">
    <location>
        <begin position="553"/>
        <end position="574"/>
    </location>
</feature>
<protein>
    <submittedName>
        <fullName evidence="4">AsmA family protein</fullName>
    </submittedName>
</protein>
<feature type="region of interest" description="Disordered" evidence="1">
    <location>
        <begin position="358"/>
        <end position="380"/>
    </location>
</feature>
<dbReference type="PANTHER" id="PTHR30441">
    <property type="entry name" value="DUF748 DOMAIN-CONTAINING PROTEIN"/>
    <property type="match status" value="1"/>
</dbReference>
<dbReference type="RefSeq" id="WP_320509357.1">
    <property type="nucleotide sequence ID" value="NZ_JAXCLW010000004.1"/>
</dbReference>
<organism evidence="4 5">
    <name type="scientific">Dongia soli</name>
    <dbReference type="NCBI Taxonomy" id="600628"/>
    <lineage>
        <taxon>Bacteria</taxon>
        <taxon>Pseudomonadati</taxon>
        <taxon>Pseudomonadota</taxon>
        <taxon>Alphaproteobacteria</taxon>
        <taxon>Rhodospirillales</taxon>
        <taxon>Dongiaceae</taxon>
        <taxon>Dongia</taxon>
    </lineage>
</organism>
<keyword evidence="2" id="KW-0472">Membrane</keyword>
<accession>A0ABU5EDK4</accession>
<feature type="compositionally biased region" description="Low complexity" evidence="1">
    <location>
        <begin position="1335"/>
        <end position="1349"/>
    </location>
</feature>
<reference evidence="4 5" key="1">
    <citation type="journal article" date="2016" name="Antonie Van Leeuwenhoek">
        <title>Dongia soli sp. nov., isolated from soil from Dokdo, Korea.</title>
        <authorList>
            <person name="Kim D.U."/>
            <person name="Lee H."/>
            <person name="Kim H."/>
            <person name="Kim S.G."/>
            <person name="Ka J.O."/>
        </authorList>
    </citation>
    <scope>NUCLEOTIDE SEQUENCE [LARGE SCALE GENOMIC DNA]</scope>
    <source>
        <strain evidence="4 5">D78</strain>
    </source>
</reference>
<feature type="region of interest" description="Disordered" evidence="1">
    <location>
        <begin position="126"/>
        <end position="147"/>
    </location>
</feature>
<feature type="domain" description="AsmA" evidence="3">
    <location>
        <begin position="1"/>
        <end position="201"/>
    </location>
</feature>
<dbReference type="Pfam" id="PF05170">
    <property type="entry name" value="AsmA"/>
    <property type="match status" value="2"/>
</dbReference>
<gene>
    <name evidence="4" type="ORF">SMD27_15715</name>
</gene>
<evidence type="ECO:0000259" key="3">
    <source>
        <dbReference type="Pfam" id="PF05170"/>
    </source>
</evidence>
<feature type="transmembrane region" description="Helical" evidence="2">
    <location>
        <begin position="7"/>
        <end position="26"/>
    </location>
</feature>
<keyword evidence="2" id="KW-0812">Transmembrane</keyword>
<sequence>MNKGVKIAAAVIGGLVVIALVAPMFVNLNNYKGLIAQKAKEATGRDLTITGDISLSLLPMPAVSIEGVKFGNAPGASQPDMVTLEQAKVKVALLPLISGNVQIREVVLSKPVILLEKLRDGGANWQIKPAGEPNASPGETKKAAGDATKETAASAGMNIAVDSASIEDGTLIYRDDASGSEQKVENINVDLSMESLEGPFEAKGGVTALGAPLGFTVKLGKMNTGKPMPVDVSLAVSEAAATLGFVGQADLGAASDPQKPIVTGKLSGKGDSVAKLLAALPGGDKSAVQPPLLAEPFSLNGDVTAGSASATVPSLSFQLGDLTAKAALAANYAKDIAVQANVAVGRVDLDKLLSAGGREKKAEAETPATKPTGQNDLAGAGRGFSLPSGITAGADVTVQQIVYQGQSIDNTKLSAQLTNGQVTLKSLTAQLPGASGLGASGVLYADQGQPAFTGGLKLNAGNLRALIDAFAKGAVDAVPGDRLRSFALSSEIAFKNQQLDLTELTVQLDQSTIQGGGTIALPDGKQRQQMGFGIGLSIDKLNLDGYLPKADQKPAATQTSATQTAAKPAPSGNPLKALAPLADLNANLEARVGALTMNQQQINGLHALIAIGGGAINIKDISVADFLGGKGAITGKVTDLKGDPRFDTNFDITAKDAGNVFQMAGAGAQQPGKFGALTLSGKAGGNANDVSYDVNLGMAGIGAQGSAKGGISGLLAGGIPKINSNFDLRARDTSALAVLAGMPADAAEDLGAVALSGTAQSGSDDLTYDVSLSASGVGASGKLGGKLTGLSGDNPQVDTKLDLNAQKPGPLLRLAGLGGPKANAAGALGIGGTLKGGADKMALDLKLQGLGGNAALVGTVQAKAKPIAFDISLTADHPQFSDLLRLADLPSSGVQAGPLKMSAKAAGTTDKAQVSALSAAWGDSSLNGTANYDATGARPQIVANITGGTVNLIPFMGNAEGGAGGGKSDSKASSSGAPAGVWSEEKLDLSMLDKQDATVDFQAKSLILPDQRIDDLVAKIILKDGLLTMQTLNGKIYGGGFNLSGTTVNGRGTPKVDAKVAVDKIQIGQVMGGGIAGSQVKGPVSLNLDLLGSGDSQAALVRSLTGKGNLDGTLKIIGKVEQKLGSALLDVLGKKVKQVQSLTDTINGILGNFTGVDNALKGSFNIAKGVLDTQDFAFTNPKAHGMAKGQIDLAAMAFSKMLVDLFGANADKAFMSVNLEGPLSNPRPSFASNGAAGAGGLLGIDNSGKVQPDALEKLPGGEKLLKKLGVQPNNSVPAEGATPQSSVSKKPTVEVPGLGAIELPFGKKKKKKDKEQVPAPQSAPAETPSQSTPGNEPASSNQPAASEPAPAEPAPAEPAPEQQSQ</sequence>
<proteinExistence type="predicted"/>
<keyword evidence="2" id="KW-1133">Transmembrane helix</keyword>
<comment type="caution">
    <text evidence="4">The sequence shown here is derived from an EMBL/GenBank/DDBJ whole genome shotgun (WGS) entry which is preliminary data.</text>
</comment>